<name>A0A242N797_CABSO</name>
<dbReference type="EMBL" id="NBTZ01000009">
    <property type="protein sequence ID" value="OTP79473.1"/>
    <property type="molecule type" value="Genomic_DNA"/>
</dbReference>
<evidence type="ECO:0000313" key="1">
    <source>
        <dbReference type="EMBL" id="OTP79473.1"/>
    </source>
</evidence>
<proteinExistence type="predicted"/>
<comment type="caution">
    <text evidence="1">The sequence shown here is derived from an EMBL/GenBank/DDBJ whole genome shotgun (WGS) entry which is preliminary data.</text>
</comment>
<dbReference type="RefSeq" id="WP_075357920.1">
    <property type="nucleotide sequence ID" value="NZ_MSRG01000020.1"/>
</dbReference>
<dbReference type="AlphaFoldDB" id="A0A242N797"/>
<sequence length="85" mass="9190">MSKAKPKSAAPEIVLPPIGWPVQIRAPFLQAVTAGIVVGLYGADTNDVIVQAFPVQRDPLQIPAIPFFENEPDDEVKSAVWPVAR</sequence>
<accession>A0A242N797</accession>
<reference evidence="1 2" key="1">
    <citation type="submission" date="2017-03" db="EMBL/GenBank/DDBJ databases">
        <title>Genome analysis of strain PAMC 26577.</title>
        <authorList>
            <person name="Oh H.-M."/>
            <person name="Yang J.-A."/>
        </authorList>
    </citation>
    <scope>NUCLEOTIDE SEQUENCE [LARGE SCALE GENOMIC DNA]</scope>
    <source>
        <strain evidence="1 2">PAMC 26577</strain>
    </source>
</reference>
<protein>
    <submittedName>
        <fullName evidence="1">Uncharacterized protein</fullName>
    </submittedName>
</protein>
<gene>
    <name evidence="1" type="ORF">PAMC26577_01000</name>
</gene>
<evidence type="ECO:0000313" key="2">
    <source>
        <dbReference type="Proteomes" id="UP000195221"/>
    </source>
</evidence>
<organism evidence="1 2">
    <name type="scientific">Caballeronia sordidicola</name>
    <name type="common">Burkholderia sordidicola</name>
    <dbReference type="NCBI Taxonomy" id="196367"/>
    <lineage>
        <taxon>Bacteria</taxon>
        <taxon>Pseudomonadati</taxon>
        <taxon>Pseudomonadota</taxon>
        <taxon>Betaproteobacteria</taxon>
        <taxon>Burkholderiales</taxon>
        <taxon>Burkholderiaceae</taxon>
        <taxon>Caballeronia</taxon>
    </lineage>
</organism>
<dbReference type="Proteomes" id="UP000195221">
    <property type="component" value="Unassembled WGS sequence"/>
</dbReference>